<feature type="region of interest" description="Disordered" evidence="1">
    <location>
        <begin position="54"/>
        <end position="102"/>
    </location>
</feature>
<dbReference type="EMBL" id="KV875117">
    <property type="protein sequence ID" value="OIW22393.1"/>
    <property type="molecule type" value="Genomic_DNA"/>
</dbReference>
<feature type="compositionally biased region" description="Basic residues" evidence="1">
    <location>
        <begin position="69"/>
        <end position="82"/>
    </location>
</feature>
<protein>
    <submittedName>
        <fullName evidence="2">Uncharacterized protein</fullName>
    </submittedName>
</protein>
<evidence type="ECO:0000256" key="1">
    <source>
        <dbReference type="SAM" id="MobiDB-lite"/>
    </source>
</evidence>
<dbReference type="AlphaFoldDB" id="A0A1J7IMN8"/>
<gene>
    <name evidence="2" type="ORF">CONLIGDRAFT_223682</name>
</gene>
<sequence>MQCIVYDAIRDALRYLDWSAGSTPAKQNLFYPLTYQRSPKTITFFRLFPRPHINQTVTPPHSKLEMYRRRSRNTHLPRRRRQSPSPSQPRHTPPVRHLTRQY</sequence>
<name>A0A1J7IMN8_9PEZI</name>
<dbReference type="InParanoid" id="A0A1J7IMN8"/>
<keyword evidence="3" id="KW-1185">Reference proteome</keyword>
<evidence type="ECO:0000313" key="2">
    <source>
        <dbReference type="EMBL" id="OIW22393.1"/>
    </source>
</evidence>
<proteinExistence type="predicted"/>
<evidence type="ECO:0000313" key="3">
    <source>
        <dbReference type="Proteomes" id="UP000182658"/>
    </source>
</evidence>
<dbReference type="Proteomes" id="UP000182658">
    <property type="component" value="Unassembled WGS sequence"/>
</dbReference>
<feature type="compositionally biased region" description="Basic residues" evidence="1">
    <location>
        <begin position="93"/>
        <end position="102"/>
    </location>
</feature>
<reference evidence="2 3" key="1">
    <citation type="submission" date="2016-10" db="EMBL/GenBank/DDBJ databases">
        <title>Draft genome sequence of Coniochaeta ligniaria NRRL30616, a lignocellulolytic fungus for bioabatement of inhibitors in plant biomass hydrolysates.</title>
        <authorList>
            <consortium name="DOE Joint Genome Institute"/>
            <person name="Jimenez D.J."/>
            <person name="Hector R.E."/>
            <person name="Riley R."/>
            <person name="Sun H."/>
            <person name="Grigoriev I.V."/>
            <person name="Van Elsas J.D."/>
            <person name="Nichols N.N."/>
        </authorList>
    </citation>
    <scope>NUCLEOTIDE SEQUENCE [LARGE SCALE GENOMIC DNA]</scope>
    <source>
        <strain evidence="2 3">NRRL 30616</strain>
    </source>
</reference>
<organism evidence="2 3">
    <name type="scientific">Coniochaeta ligniaria NRRL 30616</name>
    <dbReference type="NCBI Taxonomy" id="1408157"/>
    <lineage>
        <taxon>Eukaryota</taxon>
        <taxon>Fungi</taxon>
        <taxon>Dikarya</taxon>
        <taxon>Ascomycota</taxon>
        <taxon>Pezizomycotina</taxon>
        <taxon>Sordariomycetes</taxon>
        <taxon>Sordariomycetidae</taxon>
        <taxon>Coniochaetales</taxon>
        <taxon>Coniochaetaceae</taxon>
        <taxon>Coniochaeta</taxon>
    </lineage>
</organism>
<accession>A0A1J7IMN8</accession>